<comment type="caution">
    <text evidence="1">The sequence shown here is derived from an EMBL/GenBank/DDBJ whole genome shotgun (WGS) entry which is preliminary data.</text>
</comment>
<accession>X1MYD5</accession>
<organism evidence="1">
    <name type="scientific">marine sediment metagenome</name>
    <dbReference type="NCBI Taxonomy" id="412755"/>
    <lineage>
        <taxon>unclassified sequences</taxon>
        <taxon>metagenomes</taxon>
        <taxon>ecological metagenomes</taxon>
    </lineage>
</organism>
<sequence>MDMSVFKVPPGGTGTIEYPLLNTIICKLNDKYEMDCEILDPPSKKFENVYLVGGDFHVMRGGPSKVYIKPIRPTDCILKVYERKEPDAPLGTDIHVVCENDG</sequence>
<gene>
    <name evidence="1" type="ORF">S06H3_36906</name>
</gene>
<evidence type="ECO:0000313" key="1">
    <source>
        <dbReference type="EMBL" id="GAI19665.1"/>
    </source>
</evidence>
<protein>
    <submittedName>
        <fullName evidence="1">Uncharacterized protein</fullName>
    </submittedName>
</protein>
<proteinExistence type="predicted"/>
<dbReference type="AlphaFoldDB" id="X1MYD5"/>
<reference evidence="1" key="1">
    <citation type="journal article" date="2014" name="Front. Microbiol.">
        <title>High frequency of phylogenetically diverse reductive dehalogenase-homologous genes in deep subseafloor sedimentary metagenomes.</title>
        <authorList>
            <person name="Kawai M."/>
            <person name="Futagami T."/>
            <person name="Toyoda A."/>
            <person name="Takaki Y."/>
            <person name="Nishi S."/>
            <person name="Hori S."/>
            <person name="Arai W."/>
            <person name="Tsubouchi T."/>
            <person name="Morono Y."/>
            <person name="Uchiyama I."/>
            <person name="Ito T."/>
            <person name="Fujiyama A."/>
            <person name="Inagaki F."/>
            <person name="Takami H."/>
        </authorList>
    </citation>
    <scope>NUCLEOTIDE SEQUENCE</scope>
    <source>
        <strain evidence="1">Expedition CK06-06</strain>
    </source>
</reference>
<name>X1MYD5_9ZZZZ</name>
<dbReference type="EMBL" id="BARV01022374">
    <property type="protein sequence ID" value="GAI19665.1"/>
    <property type="molecule type" value="Genomic_DNA"/>
</dbReference>